<dbReference type="InterPro" id="IPR011333">
    <property type="entry name" value="SKP1/BTB/POZ_sf"/>
</dbReference>
<evidence type="ECO:0000313" key="3">
    <source>
        <dbReference type="Proteomes" id="UP000298327"/>
    </source>
</evidence>
<proteinExistence type="predicted"/>
<dbReference type="EMBL" id="SEOQ01000986">
    <property type="protein sequence ID" value="TFY54801.1"/>
    <property type="molecule type" value="Genomic_DNA"/>
</dbReference>
<evidence type="ECO:0000313" key="2">
    <source>
        <dbReference type="EMBL" id="TFY54801.1"/>
    </source>
</evidence>
<gene>
    <name evidence="2" type="ORF">EVG20_g9559</name>
</gene>
<dbReference type="Pfam" id="PF00651">
    <property type="entry name" value="BTB"/>
    <property type="match status" value="1"/>
</dbReference>
<keyword evidence="3" id="KW-1185">Reference proteome</keyword>
<dbReference type="InterPro" id="IPR000210">
    <property type="entry name" value="BTB/POZ_dom"/>
</dbReference>
<dbReference type="AlphaFoldDB" id="A0A4Y9Y088"/>
<reference evidence="2 3" key="1">
    <citation type="submission" date="2019-02" db="EMBL/GenBank/DDBJ databases">
        <title>Genome sequencing of the rare red list fungi Dentipellis fragilis.</title>
        <authorList>
            <person name="Buettner E."/>
            <person name="Kellner H."/>
        </authorList>
    </citation>
    <scope>NUCLEOTIDE SEQUENCE [LARGE SCALE GENOMIC DNA]</scope>
    <source>
        <strain evidence="2 3">DSM 105465</strain>
    </source>
</reference>
<dbReference type="SUPFAM" id="SSF54695">
    <property type="entry name" value="POZ domain"/>
    <property type="match status" value="1"/>
</dbReference>
<comment type="caution">
    <text evidence="2">The sequence shown here is derived from an EMBL/GenBank/DDBJ whole genome shotgun (WGS) entry which is preliminary data.</text>
</comment>
<evidence type="ECO:0000259" key="1">
    <source>
        <dbReference type="PROSITE" id="PS50097"/>
    </source>
</evidence>
<name>A0A4Y9Y088_9AGAM</name>
<dbReference type="OrthoDB" id="3218112at2759"/>
<protein>
    <recommendedName>
        <fullName evidence="1">BTB domain-containing protein</fullName>
    </recommendedName>
</protein>
<sequence>MDQGHIKHHEDLYFDDGNVALIATSRGNGGDSEEHLVFRLHQSVLAKHSSVFKDMFTMPPAAGVELYEGIPLVRVTDSAPDLEALLRALYNQPVLSLKSLDPDTPLRVKPLLLLADKYDVQHLRTLLVGRLEDDWPQTLLQWDSLEADISGRLEAYKAHGLAGCELEDNFPEPGSAIEVARQCNIPSILPAAFYHLSRISIDYDWDNVREAFADPPDDWYSGTRSARWSRIAREDFVCLLQGRVQLSRYLDEELSPPYPSDHGRGACTSGHWNTFWYQLSEECKRDQDVLGTLNLQAKTTVAVEGLCFSCQHRVSDEIEKYRDEIWRQIPAFFQLEQN</sequence>
<dbReference type="STRING" id="205917.A0A4Y9Y088"/>
<organism evidence="2 3">
    <name type="scientific">Dentipellis fragilis</name>
    <dbReference type="NCBI Taxonomy" id="205917"/>
    <lineage>
        <taxon>Eukaryota</taxon>
        <taxon>Fungi</taxon>
        <taxon>Dikarya</taxon>
        <taxon>Basidiomycota</taxon>
        <taxon>Agaricomycotina</taxon>
        <taxon>Agaricomycetes</taxon>
        <taxon>Russulales</taxon>
        <taxon>Hericiaceae</taxon>
        <taxon>Dentipellis</taxon>
    </lineage>
</organism>
<accession>A0A4Y9Y088</accession>
<dbReference type="PROSITE" id="PS50097">
    <property type="entry name" value="BTB"/>
    <property type="match status" value="1"/>
</dbReference>
<dbReference type="Gene3D" id="3.30.710.10">
    <property type="entry name" value="Potassium Channel Kv1.1, Chain A"/>
    <property type="match status" value="1"/>
</dbReference>
<dbReference type="Proteomes" id="UP000298327">
    <property type="component" value="Unassembled WGS sequence"/>
</dbReference>
<feature type="domain" description="BTB" evidence="1">
    <location>
        <begin position="17"/>
        <end position="94"/>
    </location>
</feature>
<dbReference type="SMART" id="SM00225">
    <property type="entry name" value="BTB"/>
    <property type="match status" value="1"/>
</dbReference>